<proteinExistence type="predicted"/>
<feature type="transmembrane region" description="Helical" evidence="1">
    <location>
        <begin position="176"/>
        <end position="195"/>
    </location>
</feature>
<feature type="transmembrane region" description="Helical" evidence="1">
    <location>
        <begin position="249"/>
        <end position="265"/>
    </location>
</feature>
<keyword evidence="1" id="KW-0812">Transmembrane</keyword>
<dbReference type="EMBL" id="NFJD01000001">
    <property type="protein sequence ID" value="OUO57206.1"/>
    <property type="molecule type" value="Genomic_DNA"/>
</dbReference>
<feature type="transmembrane region" description="Helical" evidence="1">
    <location>
        <begin position="207"/>
        <end position="229"/>
    </location>
</feature>
<accession>A0A1Y4DDU1</accession>
<evidence type="ECO:0000313" key="3">
    <source>
        <dbReference type="Proteomes" id="UP000196368"/>
    </source>
</evidence>
<keyword evidence="3" id="KW-1185">Reference proteome</keyword>
<dbReference type="AlphaFoldDB" id="A0A1Y4DDU1"/>
<sequence>MTDKDLNEMFEGKKQAAPAAPKHVFRLHRRLFLLVFAVAVLLQSVVFVDMRLGSYYRELNDSFKVILTVSAQTPNEELEQMGESLNQKTDILSVRLFSPEDALAAVERQNPQLTDALLLMGKNKMPAYFELRLNYKAINNIRPFIDNLAAEYPGLEPHYNADHARLLFYTGLCAKLLNLAVIFAVLLFLAFMFLVEAYPSNQVRAHYFGGAVSGVLAGLASCAFFAVLVYPTGFLAAAAAQFTTPGRQLLMLAFCGLFGWTLSKWQKF</sequence>
<name>A0A1Y4DDU1_9BACT</name>
<reference evidence="3" key="1">
    <citation type="submission" date="2017-04" db="EMBL/GenBank/DDBJ databases">
        <title>Function of individual gut microbiota members based on whole genome sequencing of pure cultures obtained from chicken caecum.</title>
        <authorList>
            <person name="Medvecky M."/>
            <person name="Cejkova D."/>
            <person name="Polansky O."/>
            <person name="Karasova D."/>
            <person name="Kubasova T."/>
            <person name="Cizek A."/>
            <person name="Rychlik I."/>
        </authorList>
    </citation>
    <scope>NUCLEOTIDE SEQUENCE [LARGE SCALE GENOMIC DNA]</scope>
    <source>
        <strain evidence="3">An273</strain>
    </source>
</reference>
<comment type="caution">
    <text evidence="2">The sequence shown here is derived from an EMBL/GenBank/DDBJ whole genome shotgun (WGS) entry which is preliminary data.</text>
</comment>
<organism evidence="2 3">
    <name type="scientific">Candidatus Avelusimicrobium gallicola</name>
    <dbReference type="NCBI Taxonomy" id="2562704"/>
    <lineage>
        <taxon>Bacteria</taxon>
        <taxon>Pseudomonadati</taxon>
        <taxon>Elusimicrobiota</taxon>
        <taxon>Elusimicrobia</taxon>
        <taxon>Elusimicrobiales</taxon>
        <taxon>Elusimicrobiaceae</taxon>
        <taxon>Candidatus Avelusimicrobium</taxon>
    </lineage>
</organism>
<dbReference type="Gene3D" id="3.30.70.3040">
    <property type="match status" value="1"/>
</dbReference>
<keyword evidence="1" id="KW-0472">Membrane</keyword>
<evidence type="ECO:0000313" key="2">
    <source>
        <dbReference type="EMBL" id="OUO57206.1"/>
    </source>
</evidence>
<evidence type="ECO:0000256" key="1">
    <source>
        <dbReference type="SAM" id="Phobius"/>
    </source>
</evidence>
<evidence type="ECO:0008006" key="4">
    <source>
        <dbReference type="Google" id="ProtNLM"/>
    </source>
</evidence>
<gene>
    <name evidence="2" type="ORF">B5F75_00035</name>
</gene>
<keyword evidence="1" id="KW-1133">Transmembrane helix</keyword>
<dbReference type="Proteomes" id="UP000196368">
    <property type="component" value="Unassembled WGS sequence"/>
</dbReference>
<protein>
    <recommendedName>
        <fullName evidence="4">FtsX extracellular domain-containing protein</fullName>
    </recommendedName>
</protein>
<feature type="transmembrane region" description="Helical" evidence="1">
    <location>
        <begin position="31"/>
        <end position="48"/>
    </location>
</feature>
<dbReference type="RefSeq" id="WP_087286115.1">
    <property type="nucleotide sequence ID" value="NZ_NFJD01000001.1"/>
</dbReference>